<evidence type="ECO:0000256" key="4">
    <source>
        <dbReference type="ARBA" id="ARBA00023136"/>
    </source>
</evidence>
<dbReference type="PANTHER" id="PTHR35529">
    <property type="entry name" value="MANGANESE EFFLUX PUMP MNTP-RELATED"/>
    <property type="match status" value="1"/>
</dbReference>
<evidence type="ECO:0000313" key="7">
    <source>
        <dbReference type="Proteomes" id="UP000784880"/>
    </source>
</evidence>
<keyword evidence="2 5" id="KW-0812">Transmembrane</keyword>
<keyword evidence="1" id="KW-1003">Cell membrane</keyword>
<feature type="transmembrane region" description="Helical" evidence="5">
    <location>
        <begin position="162"/>
        <end position="180"/>
    </location>
</feature>
<dbReference type="EMBL" id="JAHQCS010000168">
    <property type="protein sequence ID" value="MBU9714180.1"/>
    <property type="molecule type" value="Genomic_DNA"/>
</dbReference>
<feature type="transmembrane region" description="Helical" evidence="5">
    <location>
        <begin position="6"/>
        <end position="27"/>
    </location>
</feature>
<sequence length="212" mass="23081">MVEMFSLLLLAFAVSMDSFGVGLTYGLRKMKLPFLSLLFIACCSAISILLAMTIGELLLNYLSPELAESIGGIILIGIGLWAIYQIYRPAKNDRKTKKERETIVNLELKKLGIVIKVLRKPMVADLDNSGTITGREAFLLGFALSLDAFGAGIGAALIGFPAWLMAVSVGLMCAIFLSFGMKSGYLFSDVKWVKSFSFIPGLLLILIGVWNL</sequence>
<comment type="caution">
    <text evidence="6">The sequence shown here is derived from an EMBL/GenBank/DDBJ whole genome shotgun (WGS) entry which is preliminary data.</text>
</comment>
<reference evidence="6 7" key="1">
    <citation type="submission" date="2021-06" db="EMBL/GenBank/DDBJ databases">
        <title>Bacillus sp. RD4P76, an endophyte from a halophyte.</title>
        <authorList>
            <person name="Sun J.-Q."/>
        </authorList>
    </citation>
    <scope>NUCLEOTIDE SEQUENCE [LARGE SCALE GENOMIC DNA]</scope>
    <source>
        <strain evidence="6 7">CGMCC 1.15917</strain>
    </source>
</reference>
<evidence type="ECO:0000256" key="3">
    <source>
        <dbReference type="ARBA" id="ARBA00022989"/>
    </source>
</evidence>
<keyword evidence="4 5" id="KW-0472">Membrane</keyword>
<dbReference type="Proteomes" id="UP000784880">
    <property type="component" value="Unassembled WGS sequence"/>
</dbReference>
<evidence type="ECO:0000256" key="5">
    <source>
        <dbReference type="SAM" id="Phobius"/>
    </source>
</evidence>
<evidence type="ECO:0000256" key="2">
    <source>
        <dbReference type="ARBA" id="ARBA00022692"/>
    </source>
</evidence>
<dbReference type="RefSeq" id="WP_217068532.1">
    <property type="nucleotide sequence ID" value="NZ_JAHQCS010000168.1"/>
</dbReference>
<keyword evidence="7" id="KW-1185">Reference proteome</keyword>
<feature type="transmembrane region" description="Helical" evidence="5">
    <location>
        <begin position="192"/>
        <end position="210"/>
    </location>
</feature>
<dbReference type="InterPro" id="IPR003810">
    <property type="entry name" value="Mntp/YtaF"/>
</dbReference>
<name>A0ABS6JLB1_9BACI</name>
<protein>
    <submittedName>
        <fullName evidence="6">Sporulation membrane protein YtaF</fullName>
    </submittedName>
</protein>
<feature type="transmembrane region" description="Helical" evidence="5">
    <location>
        <begin position="66"/>
        <end position="87"/>
    </location>
</feature>
<gene>
    <name evidence="6" type="primary">ytaF</name>
    <name evidence="6" type="ORF">KS419_20800</name>
</gene>
<feature type="transmembrane region" description="Helical" evidence="5">
    <location>
        <begin position="34"/>
        <end position="54"/>
    </location>
</feature>
<dbReference type="NCBIfam" id="TIGR02840">
    <property type="entry name" value="spore_YtaF"/>
    <property type="match status" value="1"/>
</dbReference>
<keyword evidence="3 5" id="KW-1133">Transmembrane helix</keyword>
<accession>A0ABS6JLB1</accession>
<dbReference type="Pfam" id="PF02659">
    <property type="entry name" value="Mntp"/>
    <property type="match status" value="2"/>
</dbReference>
<feature type="transmembrane region" description="Helical" evidence="5">
    <location>
        <begin position="137"/>
        <end position="156"/>
    </location>
</feature>
<dbReference type="InterPro" id="IPR014205">
    <property type="entry name" value="Spore_YtaF"/>
</dbReference>
<evidence type="ECO:0000313" key="6">
    <source>
        <dbReference type="EMBL" id="MBU9714180.1"/>
    </source>
</evidence>
<proteinExistence type="predicted"/>
<dbReference type="PANTHER" id="PTHR35529:SF2">
    <property type="entry name" value="SPORULATION PROTEIN YTAF-RELATED"/>
    <property type="match status" value="1"/>
</dbReference>
<evidence type="ECO:0000256" key="1">
    <source>
        <dbReference type="ARBA" id="ARBA00022475"/>
    </source>
</evidence>
<organism evidence="6 7">
    <name type="scientific">Evansella tamaricis</name>
    <dbReference type="NCBI Taxonomy" id="2069301"/>
    <lineage>
        <taxon>Bacteria</taxon>
        <taxon>Bacillati</taxon>
        <taxon>Bacillota</taxon>
        <taxon>Bacilli</taxon>
        <taxon>Bacillales</taxon>
        <taxon>Bacillaceae</taxon>
        <taxon>Evansella</taxon>
    </lineage>
</organism>